<dbReference type="InterPro" id="IPR004827">
    <property type="entry name" value="bZIP"/>
</dbReference>
<reference evidence="6" key="1">
    <citation type="submission" date="2019-09" db="EMBL/GenBank/DDBJ databases">
        <title>Draft genome information of white flower Hibiscus syriacus.</title>
        <authorList>
            <person name="Kim Y.-M."/>
        </authorList>
    </citation>
    <scope>NUCLEOTIDE SEQUENCE [LARGE SCALE GENOMIC DNA]</scope>
    <source>
        <strain evidence="6">YM2019G1</strain>
    </source>
</reference>
<dbReference type="GO" id="GO:0003700">
    <property type="term" value="F:DNA-binding transcription factor activity"/>
    <property type="evidence" value="ECO:0007669"/>
    <property type="project" value="InterPro"/>
</dbReference>
<dbReference type="Proteomes" id="UP000436088">
    <property type="component" value="Unassembled WGS sequence"/>
</dbReference>
<dbReference type="EMBL" id="VEPZ02001640">
    <property type="protein sequence ID" value="KAE8664962.1"/>
    <property type="molecule type" value="Genomic_DNA"/>
</dbReference>
<feature type="domain" description="BZIP" evidence="5">
    <location>
        <begin position="168"/>
        <end position="183"/>
    </location>
</feature>
<organism evidence="6 7">
    <name type="scientific">Hibiscus syriacus</name>
    <name type="common">Rose of Sharon</name>
    <dbReference type="NCBI Taxonomy" id="106335"/>
    <lineage>
        <taxon>Eukaryota</taxon>
        <taxon>Viridiplantae</taxon>
        <taxon>Streptophyta</taxon>
        <taxon>Embryophyta</taxon>
        <taxon>Tracheophyta</taxon>
        <taxon>Spermatophyta</taxon>
        <taxon>Magnoliopsida</taxon>
        <taxon>eudicotyledons</taxon>
        <taxon>Gunneridae</taxon>
        <taxon>Pentapetalae</taxon>
        <taxon>rosids</taxon>
        <taxon>malvids</taxon>
        <taxon>Malvales</taxon>
        <taxon>Malvaceae</taxon>
        <taxon>Malvoideae</taxon>
        <taxon>Hibiscus</taxon>
    </lineage>
</organism>
<name>A0A6A2WU62_HIBSY</name>
<gene>
    <name evidence="6" type="ORF">F3Y22_tig00112737pilonHSYRG00013</name>
</gene>
<evidence type="ECO:0000313" key="7">
    <source>
        <dbReference type="Proteomes" id="UP000436088"/>
    </source>
</evidence>
<evidence type="ECO:0000256" key="1">
    <source>
        <dbReference type="ARBA" id="ARBA00004123"/>
    </source>
</evidence>
<dbReference type="GO" id="GO:0003677">
    <property type="term" value="F:DNA binding"/>
    <property type="evidence" value="ECO:0007669"/>
    <property type="project" value="UniProtKB-KW"/>
</dbReference>
<comment type="caution">
    <text evidence="6">The sequence shown here is derived from an EMBL/GenBank/DDBJ whole genome shotgun (WGS) entry which is preliminary data.</text>
</comment>
<feature type="region of interest" description="Disordered" evidence="4">
    <location>
        <begin position="143"/>
        <end position="164"/>
    </location>
</feature>
<keyword evidence="7" id="KW-1185">Reference proteome</keyword>
<dbReference type="GO" id="GO:0045893">
    <property type="term" value="P:positive regulation of DNA-templated transcription"/>
    <property type="evidence" value="ECO:0007669"/>
    <property type="project" value="InterPro"/>
</dbReference>
<keyword evidence="2" id="KW-0238">DNA-binding</keyword>
<dbReference type="InterPro" id="IPR043452">
    <property type="entry name" value="BZIP46-like"/>
</dbReference>
<evidence type="ECO:0000256" key="3">
    <source>
        <dbReference type="ARBA" id="ARBA00023242"/>
    </source>
</evidence>
<evidence type="ECO:0000256" key="2">
    <source>
        <dbReference type="ARBA" id="ARBA00023125"/>
    </source>
</evidence>
<proteinExistence type="predicted"/>
<dbReference type="PANTHER" id="PTHR22952:SF390">
    <property type="entry name" value="ABSCISIC ACID-INSENSITIVE 5-LIKE PROTEIN 2"/>
    <property type="match status" value="1"/>
</dbReference>
<sequence>MVFSPTSGYLPLVKALSGKTVDQVWKEIQGKKKRYDNEMDHQQGEATLGETTLEDFLVQAGLFVAEMALAPTMELDSTTQRFLHRIRSSPTTSIAMLSDRPMMGRKIDAQDALEKKLKRKVKNMEFDVGSSTPHQIGLSLTRSIGTLSDPPMTGPKRDPQDELEKRLRRKMKNRESAARSRARQQASLSTYFWLICTCKLLFH</sequence>
<evidence type="ECO:0000313" key="6">
    <source>
        <dbReference type="EMBL" id="KAE8664962.1"/>
    </source>
</evidence>
<feature type="compositionally biased region" description="Basic and acidic residues" evidence="4">
    <location>
        <begin position="155"/>
        <end position="164"/>
    </location>
</feature>
<dbReference type="GO" id="GO:0005634">
    <property type="term" value="C:nucleus"/>
    <property type="evidence" value="ECO:0007669"/>
    <property type="project" value="UniProtKB-SubCell"/>
</dbReference>
<keyword evidence="3" id="KW-0539">Nucleus</keyword>
<evidence type="ECO:0000259" key="5">
    <source>
        <dbReference type="PROSITE" id="PS00036"/>
    </source>
</evidence>
<dbReference type="PANTHER" id="PTHR22952">
    <property type="entry name" value="CAMP-RESPONSE ELEMENT BINDING PROTEIN-RELATED"/>
    <property type="match status" value="1"/>
</dbReference>
<dbReference type="PROSITE" id="PS00036">
    <property type="entry name" value="BZIP_BASIC"/>
    <property type="match status" value="1"/>
</dbReference>
<protein>
    <submittedName>
        <fullName evidence="6">ABA-responsive element binding protein 3 isoform 3</fullName>
    </submittedName>
</protein>
<dbReference type="AlphaFoldDB" id="A0A6A2WU62"/>
<evidence type="ECO:0000256" key="4">
    <source>
        <dbReference type="SAM" id="MobiDB-lite"/>
    </source>
</evidence>
<comment type="subcellular location">
    <subcellularLocation>
        <location evidence="1">Nucleus</location>
    </subcellularLocation>
</comment>
<accession>A0A6A2WU62</accession>